<organism evidence="6 7">
    <name type="scientific">Rhizobium gallicum</name>
    <dbReference type="NCBI Taxonomy" id="56730"/>
    <lineage>
        <taxon>Bacteria</taxon>
        <taxon>Pseudomonadati</taxon>
        <taxon>Pseudomonadota</taxon>
        <taxon>Alphaproteobacteria</taxon>
        <taxon>Hyphomicrobiales</taxon>
        <taxon>Rhizobiaceae</taxon>
        <taxon>Rhizobium/Agrobacterium group</taxon>
        <taxon>Rhizobium</taxon>
    </lineage>
</organism>
<dbReference type="InterPro" id="IPR006108">
    <property type="entry name" value="3HC_DH_C"/>
</dbReference>
<dbReference type="SUPFAM" id="SSF51735">
    <property type="entry name" value="NAD(P)-binding Rossmann-fold domains"/>
    <property type="match status" value="1"/>
</dbReference>
<dbReference type="Pfam" id="PF18321">
    <property type="entry name" value="3HCDH_RFF"/>
    <property type="match status" value="1"/>
</dbReference>
<dbReference type="Pfam" id="PF02737">
    <property type="entry name" value="3HCDH_N"/>
    <property type="match status" value="1"/>
</dbReference>
<gene>
    <name evidence="6" type="ORF">IE4872_PC00473</name>
</gene>
<protein>
    <submittedName>
        <fullName evidence="6">3-hydroxy-acyl-CoA dehydrogenase protein</fullName>
    </submittedName>
</protein>
<feature type="region of interest" description="Disordered" evidence="2">
    <location>
        <begin position="294"/>
        <end position="313"/>
    </location>
</feature>
<dbReference type="FunFam" id="3.40.50.720:FF:000009">
    <property type="entry name" value="Fatty oxidation complex, alpha subunit"/>
    <property type="match status" value="1"/>
</dbReference>
<name>A0A1L5NRH0_9HYPH</name>
<dbReference type="InterPro" id="IPR008927">
    <property type="entry name" value="6-PGluconate_DH-like_C_sf"/>
</dbReference>
<evidence type="ECO:0000259" key="4">
    <source>
        <dbReference type="Pfam" id="PF02737"/>
    </source>
</evidence>
<dbReference type="Gene3D" id="3.40.50.720">
    <property type="entry name" value="NAD(P)-binding Rossmann-like Domain"/>
    <property type="match status" value="1"/>
</dbReference>
<dbReference type="Pfam" id="PF00725">
    <property type="entry name" value="3HCDH"/>
    <property type="match status" value="2"/>
</dbReference>
<dbReference type="AlphaFoldDB" id="A0A1L5NRH0"/>
<proteinExistence type="predicted"/>
<reference evidence="6 7" key="1">
    <citation type="submission" date="2016-09" db="EMBL/GenBank/DDBJ databases">
        <title>The complete genome sequences of Rhizobium gallicum, symbiovars gallicum and phaseoli, symbionts associated to common bean (Phaseolus vulgaris).</title>
        <authorList>
            <person name="Bustos P."/>
            <person name="Santamaria R.I."/>
            <person name="Perez-Carrascal O.M."/>
            <person name="Juarez S."/>
            <person name="Lozano L."/>
            <person name="Martinez-Flores I."/>
            <person name="Martinez-Romero E."/>
            <person name="Cevallos M."/>
            <person name="Romero D."/>
            <person name="Davila G."/>
            <person name="Gonzalez V."/>
        </authorList>
    </citation>
    <scope>NUCLEOTIDE SEQUENCE [LARGE SCALE GENOMIC DNA]</scope>
    <source>
        <strain evidence="6 7">IE4872</strain>
        <plasmid evidence="7">prgalie4872c</plasmid>
    </source>
</reference>
<dbReference type="Gene3D" id="1.10.1040.50">
    <property type="match status" value="1"/>
</dbReference>
<feature type="domain" description="3-hydroxyacyl-CoA dehydrogenase C-terminal" evidence="3">
    <location>
        <begin position="198"/>
        <end position="295"/>
    </location>
</feature>
<sequence length="523" mass="56685">MEANMGEVEYQFHSNDLIAVIGAGSMGRGIVEVALSAGHPVVLYNHRETTLKAADTAIRANYARRVQKGRISEAQSEAELARLRLSTNISEIGHARIVIETIAEDVGLKRQVLTDIERTVTKNAIIATNTSSLSIDRLSSFLGEPRRFVGLHFFNPAPVMKLVEIIPGNRTDAAVAAIAERLVTAWGKSSVTCKPTPGFLVNRLARPFYVEAFRLLDEGFDPPHLIDEALRQAGGFRMGPLELTDLIGQDVNFQVTQQIWESMGYDPKYTPSLRQRSLVEAGLLGRKSGTGVFSYGNSEPQSGGKIAVPDESTHPRPEITVYGDIGLLAPLVAKVREEGIDVKEVAATPTFAGSIGIDGGPLLRLTDGRTAERVAGELGRGVVLLDLALDYPGTELLLTAASSDVSEEGKRAAHAFLRLGGIKKPTFIDDTPGLVVARIVACLINEAAALVQQRVTTRDEVETAARLGVNYPLGLLEWRDRVGKGWVESAMRNLSELIHPTRYRPTPSFARSEEAPVVRSLAS</sequence>
<evidence type="ECO:0000313" key="6">
    <source>
        <dbReference type="EMBL" id="APO70487.1"/>
    </source>
</evidence>
<dbReference type="OrthoDB" id="9771883at2"/>
<geneLocation type="plasmid" evidence="7">
    <name>prgalie4872c</name>
</geneLocation>
<evidence type="ECO:0000313" key="7">
    <source>
        <dbReference type="Proteomes" id="UP000184749"/>
    </source>
</evidence>
<evidence type="ECO:0000256" key="1">
    <source>
        <dbReference type="ARBA" id="ARBA00023002"/>
    </source>
</evidence>
<evidence type="ECO:0000259" key="3">
    <source>
        <dbReference type="Pfam" id="PF00725"/>
    </source>
</evidence>
<dbReference type="InterPro" id="IPR036291">
    <property type="entry name" value="NAD(P)-bd_dom_sf"/>
</dbReference>
<dbReference type="Gene3D" id="1.10.1040.10">
    <property type="entry name" value="N-(1-d-carboxylethyl)-l-norvaline Dehydrogenase, domain 2"/>
    <property type="match status" value="1"/>
</dbReference>
<evidence type="ECO:0000256" key="2">
    <source>
        <dbReference type="SAM" id="MobiDB-lite"/>
    </source>
</evidence>
<dbReference type="SUPFAM" id="SSF48179">
    <property type="entry name" value="6-phosphogluconate dehydrogenase C-terminal domain-like"/>
    <property type="match status" value="2"/>
</dbReference>
<keyword evidence="6" id="KW-0614">Plasmid</keyword>
<evidence type="ECO:0000259" key="5">
    <source>
        <dbReference type="Pfam" id="PF18321"/>
    </source>
</evidence>
<dbReference type="GO" id="GO:0016616">
    <property type="term" value="F:oxidoreductase activity, acting on the CH-OH group of donors, NAD or NADP as acceptor"/>
    <property type="evidence" value="ECO:0007669"/>
    <property type="project" value="InterPro"/>
</dbReference>
<dbReference type="EMBL" id="CP017104">
    <property type="protein sequence ID" value="APO70487.1"/>
    <property type="molecule type" value="Genomic_DNA"/>
</dbReference>
<dbReference type="InterPro" id="IPR013328">
    <property type="entry name" value="6PGD_dom2"/>
</dbReference>
<feature type="domain" description="3-hydroxybutyryl-CoA dehydrogenase reduced Rossmann-fold" evidence="5">
    <location>
        <begin position="363"/>
        <end position="432"/>
    </location>
</feature>
<dbReference type="Proteomes" id="UP000184749">
    <property type="component" value="Plasmid pRgalIE4872c"/>
</dbReference>
<feature type="domain" description="3-hydroxyacyl-CoA dehydrogenase NAD binding" evidence="4">
    <location>
        <begin position="18"/>
        <end position="194"/>
    </location>
</feature>
<dbReference type="GO" id="GO:0070403">
    <property type="term" value="F:NAD+ binding"/>
    <property type="evidence" value="ECO:0007669"/>
    <property type="project" value="InterPro"/>
</dbReference>
<dbReference type="InterPro" id="IPR041040">
    <property type="entry name" value="3HCDH_RFF"/>
</dbReference>
<dbReference type="PANTHER" id="PTHR48075">
    <property type="entry name" value="3-HYDROXYACYL-COA DEHYDROGENASE FAMILY PROTEIN"/>
    <property type="match status" value="1"/>
</dbReference>
<accession>A0A1L5NRH0</accession>
<feature type="domain" description="3-hydroxyacyl-CoA dehydrogenase C-terminal" evidence="3">
    <location>
        <begin position="433"/>
        <end position="511"/>
    </location>
</feature>
<keyword evidence="1" id="KW-0560">Oxidoreductase</keyword>
<dbReference type="PANTHER" id="PTHR48075:SF5">
    <property type="entry name" value="3-HYDROXYBUTYRYL-COA DEHYDROGENASE"/>
    <property type="match status" value="1"/>
</dbReference>
<dbReference type="InterPro" id="IPR006176">
    <property type="entry name" value="3-OHacyl-CoA_DH_NAD-bd"/>
</dbReference>
<dbReference type="GO" id="GO:0006631">
    <property type="term" value="P:fatty acid metabolic process"/>
    <property type="evidence" value="ECO:0007669"/>
    <property type="project" value="InterPro"/>
</dbReference>